<protein>
    <recommendedName>
        <fullName evidence="3">Helicase C-terminal domain-containing protein</fullName>
    </recommendedName>
</protein>
<dbReference type="Proteomes" id="UP000485621">
    <property type="component" value="Unassembled WGS sequence"/>
</dbReference>
<dbReference type="InterPro" id="IPR051268">
    <property type="entry name" value="Type-I_R_enzyme_R_subunit"/>
</dbReference>
<evidence type="ECO:0000313" key="2">
    <source>
        <dbReference type="EMBL" id="OQB42284.1"/>
    </source>
</evidence>
<dbReference type="PANTHER" id="PTHR30195:SF15">
    <property type="entry name" value="TYPE I RESTRICTION ENZYME HINDI ENDONUCLEASE SUBUNIT"/>
    <property type="match status" value="1"/>
</dbReference>
<organism evidence="2">
    <name type="scientific">candidate division CPR1 bacterium ADurb.Bin160</name>
    <dbReference type="NCBI Taxonomy" id="1852826"/>
    <lineage>
        <taxon>Bacteria</taxon>
        <taxon>candidate division CPR1</taxon>
    </lineage>
</organism>
<sequence length="110" mass="12835">MHFEQRQEVFEGKAMVVAMSRKILVRIYDQIVKLRPAWEKQGKIKVIMTSSSDDPAEFQPHFTTSKERKALAIAFKNPEDPFQIALVCDMWLTGFDVPCLHTMYLSKRMQ</sequence>
<gene>
    <name evidence="2" type="ORF">BWY04_00349</name>
</gene>
<keyword evidence="1" id="KW-0680">Restriction system</keyword>
<reference evidence="2" key="1">
    <citation type="submission" date="2017-02" db="EMBL/GenBank/DDBJ databases">
        <title>Delving into the versatile metabolic prowess of the omnipresent phylum Bacteroidetes.</title>
        <authorList>
            <person name="Nobu M.K."/>
            <person name="Mei R."/>
            <person name="Narihiro T."/>
            <person name="Kuroda K."/>
            <person name="Liu W.-T."/>
        </authorList>
    </citation>
    <scope>NUCLEOTIDE SEQUENCE</scope>
    <source>
        <strain evidence="2">ADurb.Bin160</strain>
    </source>
</reference>
<dbReference type="EMBL" id="MWDB01000004">
    <property type="protein sequence ID" value="OQB42284.1"/>
    <property type="molecule type" value="Genomic_DNA"/>
</dbReference>
<dbReference type="Gene3D" id="3.40.50.300">
    <property type="entry name" value="P-loop containing nucleotide triphosphate hydrolases"/>
    <property type="match status" value="1"/>
</dbReference>
<accession>A0A1V5ZR44</accession>
<proteinExistence type="predicted"/>
<dbReference type="AlphaFoldDB" id="A0A1V5ZR44"/>
<dbReference type="PANTHER" id="PTHR30195">
    <property type="entry name" value="TYPE I SITE-SPECIFIC DEOXYRIBONUCLEASE PROTEIN SUBUNIT M AND R"/>
    <property type="match status" value="1"/>
</dbReference>
<name>A0A1V5ZR44_9BACT</name>
<dbReference type="InterPro" id="IPR027417">
    <property type="entry name" value="P-loop_NTPase"/>
</dbReference>
<evidence type="ECO:0000256" key="1">
    <source>
        <dbReference type="ARBA" id="ARBA00022747"/>
    </source>
</evidence>
<comment type="caution">
    <text evidence="2">The sequence shown here is derived from an EMBL/GenBank/DDBJ whole genome shotgun (WGS) entry which is preliminary data.</text>
</comment>
<dbReference type="GO" id="GO:0009307">
    <property type="term" value="P:DNA restriction-modification system"/>
    <property type="evidence" value="ECO:0007669"/>
    <property type="project" value="UniProtKB-KW"/>
</dbReference>
<evidence type="ECO:0008006" key="3">
    <source>
        <dbReference type="Google" id="ProtNLM"/>
    </source>
</evidence>